<reference evidence="1" key="1">
    <citation type="submission" date="2023-08" db="EMBL/GenBank/DDBJ databases">
        <authorList>
            <person name="Audoor S."/>
            <person name="Bilcke G."/>
        </authorList>
    </citation>
    <scope>NUCLEOTIDE SEQUENCE</scope>
</reference>
<dbReference type="Proteomes" id="UP001295423">
    <property type="component" value="Unassembled WGS sequence"/>
</dbReference>
<keyword evidence="2" id="KW-1185">Reference proteome</keyword>
<evidence type="ECO:0000313" key="2">
    <source>
        <dbReference type="Proteomes" id="UP001295423"/>
    </source>
</evidence>
<name>A0AAD2FMU1_9STRA</name>
<protein>
    <submittedName>
        <fullName evidence="1">Uncharacterized protein</fullName>
    </submittedName>
</protein>
<accession>A0AAD2FMU1</accession>
<sequence length="67" mass="7558">MNTVVIWYSIRPLSIVGSSGRAIWTHVLVKDMSLRLHHGNIFPYYRCNLVAGYCCGDISVMVIRNGC</sequence>
<organism evidence="1 2">
    <name type="scientific">Cylindrotheca closterium</name>
    <dbReference type="NCBI Taxonomy" id="2856"/>
    <lineage>
        <taxon>Eukaryota</taxon>
        <taxon>Sar</taxon>
        <taxon>Stramenopiles</taxon>
        <taxon>Ochrophyta</taxon>
        <taxon>Bacillariophyta</taxon>
        <taxon>Bacillariophyceae</taxon>
        <taxon>Bacillariophycidae</taxon>
        <taxon>Bacillariales</taxon>
        <taxon>Bacillariaceae</taxon>
        <taxon>Cylindrotheca</taxon>
    </lineage>
</organism>
<dbReference type="AlphaFoldDB" id="A0AAD2FMU1"/>
<evidence type="ECO:0000313" key="1">
    <source>
        <dbReference type="EMBL" id="CAJ1946547.1"/>
    </source>
</evidence>
<proteinExistence type="predicted"/>
<comment type="caution">
    <text evidence="1">The sequence shown here is derived from an EMBL/GenBank/DDBJ whole genome shotgun (WGS) entry which is preliminary data.</text>
</comment>
<dbReference type="EMBL" id="CAKOGP040001713">
    <property type="protein sequence ID" value="CAJ1946547.1"/>
    <property type="molecule type" value="Genomic_DNA"/>
</dbReference>
<gene>
    <name evidence="1" type="ORF">CYCCA115_LOCUS10688</name>
</gene>